<evidence type="ECO:0000313" key="3">
    <source>
        <dbReference type="EMBL" id="QHT33836.1"/>
    </source>
</evidence>
<feature type="transmembrane region" description="Helical" evidence="2">
    <location>
        <begin position="76"/>
        <end position="98"/>
    </location>
</feature>
<keyword evidence="2" id="KW-0472">Membrane</keyword>
<dbReference type="AlphaFoldDB" id="A0A6C0EXF2"/>
<accession>A0A6C0EXF2</accession>
<sequence>MEAPCCAKHINYKTNGKTSNKTSNNDVKDLQDKIQLCEREIKIIEFNEKFYKEQFELCMNDKHKLQLEYYKKEMQYAFLNMIILVLAFLVVIETSYIFREQEP</sequence>
<keyword evidence="2" id="KW-0812">Transmembrane</keyword>
<organism evidence="3">
    <name type="scientific">viral metagenome</name>
    <dbReference type="NCBI Taxonomy" id="1070528"/>
    <lineage>
        <taxon>unclassified sequences</taxon>
        <taxon>metagenomes</taxon>
        <taxon>organismal metagenomes</taxon>
    </lineage>
</organism>
<proteinExistence type="predicted"/>
<evidence type="ECO:0000256" key="1">
    <source>
        <dbReference type="SAM" id="Coils"/>
    </source>
</evidence>
<reference evidence="3" key="1">
    <citation type="journal article" date="2020" name="Nature">
        <title>Giant virus diversity and host interactions through global metagenomics.</title>
        <authorList>
            <person name="Schulz F."/>
            <person name="Roux S."/>
            <person name="Paez-Espino D."/>
            <person name="Jungbluth S."/>
            <person name="Walsh D.A."/>
            <person name="Denef V.J."/>
            <person name="McMahon K.D."/>
            <person name="Konstantinidis K.T."/>
            <person name="Eloe-Fadrosh E.A."/>
            <person name="Kyrpides N.C."/>
            <person name="Woyke T."/>
        </authorList>
    </citation>
    <scope>NUCLEOTIDE SEQUENCE</scope>
    <source>
        <strain evidence="3">GVMAG-M-3300009161-52</strain>
    </source>
</reference>
<dbReference type="EMBL" id="MN738979">
    <property type="protein sequence ID" value="QHT33836.1"/>
    <property type="molecule type" value="Genomic_DNA"/>
</dbReference>
<protein>
    <submittedName>
        <fullName evidence="3">Uncharacterized protein</fullName>
    </submittedName>
</protein>
<feature type="coiled-coil region" evidence="1">
    <location>
        <begin position="20"/>
        <end position="47"/>
    </location>
</feature>
<evidence type="ECO:0000256" key="2">
    <source>
        <dbReference type="SAM" id="Phobius"/>
    </source>
</evidence>
<name>A0A6C0EXF2_9ZZZZ</name>
<keyword evidence="2" id="KW-1133">Transmembrane helix</keyword>
<keyword evidence="1" id="KW-0175">Coiled coil</keyword>